<dbReference type="InterPro" id="IPR032403">
    <property type="entry name" value="Exo84_C"/>
</dbReference>
<dbReference type="SUPFAM" id="SSF56300">
    <property type="entry name" value="Metallo-dependent phosphatases"/>
    <property type="match status" value="1"/>
</dbReference>
<dbReference type="Proteomes" id="UP000236621">
    <property type="component" value="Unassembled WGS sequence"/>
</dbReference>
<dbReference type="GO" id="GO:0015031">
    <property type="term" value="P:protein transport"/>
    <property type="evidence" value="ECO:0007669"/>
    <property type="project" value="UniProtKB-KW"/>
</dbReference>
<evidence type="ECO:0000313" key="18">
    <source>
        <dbReference type="EMBL" id="PNY27300.1"/>
    </source>
</evidence>
<feature type="domain" description="Serine/threonine specific protein phosphatases" evidence="17">
    <location>
        <begin position="1081"/>
        <end position="1086"/>
    </location>
</feature>
<comment type="subunit">
    <text evidence="13">Component of the exocyst complex.</text>
</comment>
<dbReference type="Pfam" id="PF16528">
    <property type="entry name" value="Exo84_C"/>
    <property type="match status" value="1"/>
</dbReference>
<organism evidence="18 19">
    <name type="scientific">Tolypocladium capitatum</name>
    <dbReference type="NCBI Taxonomy" id="45235"/>
    <lineage>
        <taxon>Eukaryota</taxon>
        <taxon>Fungi</taxon>
        <taxon>Dikarya</taxon>
        <taxon>Ascomycota</taxon>
        <taxon>Pezizomycotina</taxon>
        <taxon>Sordariomycetes</taxon>
        <taxon>Hypocreomycetidae</taxon>
        <taxon>Hypocreales</taxon>
        <taxon>Ophiocordycipitaceae</taxon>
        <taxon>Tolypocladium</taxon>
    </lineage>
</organism>
<evidence type="ECO:0000256" key="14">
    <source>
        <dbReference type="RuleBase" id="RU004273"/>
    </source>
</evidence>
<feature type="region of interest" description="Disordered" evidence="16">
    <location>
        <begin position="233"/>
        <end position="255"/>
    </location>
</feature>
<dbReference type="Pfam" id="PF00149">
    <property type="entry name" value="Metallophos"/>
    <property type="match status" value="1"/>
</dbReference>
<dbReference type="Pfam" id="PF25345">
    <property type="entry name" value="PH_EXO84"/>
    <property type="match status" value="1"/>
</dbReference>
<dbReference type="Gene3D" id="2.30.29.30">
    <property type="entry name" value="Pleckstrin-homology domain (PH domain)/Phosphotyrosine-binding domain (PTB)"/>
    <property type="match status" value="1"/>
</dbReference>
<dbReference type="EMBL" id="NRSZ01000426">
    <property type="protein sequence ID" value="PNY27300.1"/>
    <property type="molecule type" value="Genomic_DNA"/>
</dbReference>
<comment type="similarity">
    <text evidence="14">Belongs to the PPP phosphatase family.</text>
</comment>
<proteinExistence type="inferred from homology"/>
<dbReference type="Gene3D" id="3.60.21.10">
    <property type="match status" value="1"/>
</dbReference>
<feature type="region of interest" description="Disordered" evidence="16">
    <location>
        <begin position="680"/>
        <end position="716"/>
    </location>
</feature>
<dbReference type="GO" id="GO:0046872">
    <property type="term" value="F:metal ion binding"/>
    <property type="evidence" value="ECO:0007669"/>
    <property type="project" value="UniProtKB-KW"/>
</dbReference>
<comment type="catalytic activity">
    <reaction evidence="11 14">
        <text>O-phospho-L-threonyl-[protein] + H2O = L-threonyl-[protein] + phosphate</text>
        <dbReference type="Rhea" id="RHEA:47004"/>
        <dbReference type="Rhea" id="RHEA-COMP:11060"/>
        <dbReference type="Rhea" id="RHEA-COMP:11605"/>
        <dbReference type="ChEBI" id="CHEBI:15377"/>
        <dbReference type="ChEBI" id="CHEBI:30013"/>
        <dbReference type="ChEBI" id="CHEBI:43474"/>
        <dbReference type="ChEBI" id="CHEBI:61977"/>
        <dbReference type="EC" id="3.1.3.16"/>
    </reaction>
</comment>
<evidence type="ECO:0000256" key="11">
    <source>
        <dbReference type="ARBA" id="ARBA00048336"/>
    </source>
</evidence>
<dbReference type="EC" id="3.1.3.16" evidence="14"/>
<gene>
    <name evidence="18" type="ORF">TCAP_02769</name>
</gene>
<dbReference type="SMART" id="SM00156">
    <property type="entry name" value="PP2Ac"/>
    <property type="match status" value="1"/>
</dbReference>
<keyword evidence="6 14" id="KW-0378">Hydrolase</keyword>
<dbReference type="PRINTS" id="PR00114">
    <property type="entry name" value="STPHPHTASE"/>
</dbReference>
<evidence type="ECO:0000259" key="17">
    <source>
        <dbReference type="PROSITE" id="PS00125"/>
    </source>
</evidence>
<dbReference type="PANTHER" id="PTHR45619">
    <property type="entry name" value="SERINE/THREONINE-PROTEIN PHOSPHATASE PP2A-RELATED"/>
    <property type="match status" value="1"/>
</dbReference>
<evidence type="ECO:0000256" key="15">
    <source>
        <dbReference type="SAM" id="Coils"/>
    </source>
</evidence>
<evidence type="ECO:0000256" key="2">
    <source>
        <dbReference type="ARBA" id="ARBA00007210"/>
    </source>
</evidence>
<dbReference type="SUPFAM" id="SSF74788">
    <property type="entry name" value="Cullin repeat-like"/>
    <property type="match status" value="1"/>
</dbReference>
<keyword evidence="5" id="KW-0479">Metal-binding</keyword>
<evidence type="ECO:0000256" key="9">
    <source>
        <dbReference type="ARBA" id="ARBA00023211"/>
    </source>
</evidence>
<evidence type="ECO:0000256" key="16">
    <source>
        <dbReference type="SAM" id="MobiDB-lite"/>
    </source>
</evidence>
<feature type="region of interest" description="Disordered" evidence="16">
    <location>
        <begin position="843"/>
        <end position="896"/>
    </location>
</feature>
<dbReference type="InterPro" id="IPR004843">
    <property type="entry name" value="Calcineurin-like_PHP"/>
</dbReference>
<evidence type="ECO:0000313" key="19">
    <source>
        <dbReference type="Proteomes" id="UP000236621"/>
    </source>
</evidence>
<keyword evidence="8 15" id="KW-0175">Coiled coil</keyword>
<comment type="caution">
    <text evidence="18">The sequence shown here is derived from an EMBL/GenBank/DDBJ whole genome shotgun (WGS) entry which is preliminary data.</text>
</comment>
<keyword evidence="9" id="KW-0464">Manganese</keyword>
<feature type="coiled-coil region" evidence="15">
    <location>
        <begin position="161"/>
        <end position="231"/>
    </location>
</feature>
<evidence type="ECO:0000256" key="13">
    <source>
        <dbReference type="ARBA" id="ARBA00065378"/>
    </source>
</evidence>
<dbReference type="PROSITE" id="PS00125">
    <property type="entry name" value="SER_THR_PHOSPHATASE"/>
    <property type="match status" value="1"/>
</dbReference>
<evidence type="ECO:0000256" key="12">
    <source>
        <dbReference type="ARBA" id="ARBA00057052"/>
    </source>
</evidence>
<evidence type="ECO:0000256" key="3">
    <source>
        <dbReference type="ARBA" id="ARBA00022448"/>
    </source>
</evidence>
<evidence type="ECO:0000256" key="8">
    <source>
        <dbReference type="ARBA" id="ARBA00023054"/>
    </source>
</evidence>
<dbReference type="CDD" id="cd07415">
    <property type="entry name" value="MPP_PP2A_PP4_PP6"/>
    <property type="match status" value="1"/>
</dbReference>
<comment type="subcellular location">
    <subcellularLocation>
        <location evidence="1">Cytoplasmic vesicle</location>
        <location evidence="1">Secretory vesicle</location>
    </subcellularLocation>
</comment>
<dbReference type="InterPro" id="IPR029052">
    <property type="entry name" value="Metallo-depent_PP-like"/>
</dbReference>
<comment type="function">
    <text evidence="12">Involved in the secretory pathway as part of the exocyst complex which tethers secretory vesicles to the sites of exocytosis. Plays a role in both the assembly of the exocyst and the polarization of this complex to specific sites of the plasma membrane for exocytosis. Also involved in assembly of the spliceosome.</text>
</comment>
<dbReference type="GO" id="GO:0006887">
    <property type="term" value="P:exocytosis"/>
    <property type="evidence" value="ECO:0007669"/>
    <property type="project" value="UniProtKB-KW"/>
</dbReference>
<evidence type="ECO:0000256" key="6">
    <source>
        <dbReference type="ARBA" id="ARBA00022801"/>
    </source>
</evidence>
<name>A0A2K3QIF5_9HYPO</name>
<keyword evidence="7" id="KW-0653">Protein transport</keyword>
<keyword evidence="10" id="KW-0968">Cytoplasmic vesicle</keyword>
<dbReference type="STRING" id="45235.A0A2K3QIF5"/>
<keyword evidence="19" id="KW-1185">Reference proteome</keyword>
<dbReference type="InterPro" id="IPR042561">
    <property type="entry name" value="Exo84_C_1"/>
</dbReference>
<dbReference type="InterPro" id="IPR047129">
    <property type="entry name" value="PPA2-like"/>
</dbReference>
<dbReference type="FunFam" id="2.30.29.30:FF:000264">
    <property type="entry name" value="Potential exocyst complex component Exo84"/>
    <property type="match status" value="1"/>
</dbReference>
<protein>
    <recommendedName>
        <fullName evidence="14">Serine/threonine-protein phosphatase</fullName>
        <ecNumber evidence="14">3.1.3.16</ecNumber>
    </recommendedName>
</protein>
<keyword evidence="3" id="KW-0813">Transport</keyword>
<feature type="compositionally biased region" description="Low complexity" evidence="16">
    <location>
        <begin position="848"/>
        <end position="863"/>
    </location>
</feature>
<accession>A0A2K3QIF5</accession>
<evidence type="ECO:0000256" key="4">
    <source>
        <dbReference type="ARBA" id="ARBA00022483"/>
    </source>
</evidence>
<evidence type="ECO:0000256" key="5">
    <source>
        <dbReference type="ARBA" id="ARBA00022723"/>
    </source>
</evidence>
<dbReference type="GO" id="GO:0004722">
    <property type="term" value="F:protein serine/threonine phosphatase activity"/>
    <property type="evidence" value="ECO:0007669"/>
    <property type="project" value="UniProtKB-EC"/>
</dbReference>
<sequence>MAEERSKISLRSGPKRKGRPTISAPRQISSPIPQDDALKGGAAAAPIEPVPMPRLRAAPTAGGKVSVASRPRFGAASEDPPADTLQTSNLVKQRYSTRFNNLPTDFASAAPPVPAVPSIGQPEQKDRRPPPSRAGAAPAVDIKALRDPGLVPDQFVSAVLGDATEDQIREFEEALRKLKGRAATDLNQNVMQNRTQFIKISKEAEKLKGEMRALRNLMAELKANTTALRAASMKDDEPATMPGRDAAGLSKRDKRSSVADRSALWNSQMQALYKNVEGSQKFLPNAAGRHVVQNAGPWIELDNATYKSRRAMQIFLLNDHLLIASRKKRKADATNADARGPMIKLVADRCWPLLDIEVVDMPGTGDSSGGRNKLADAVMVRGGGQESFIYRTEKPETSEKKTLLLNVRKAVEKLRRGLQSEMEASNKARETINYFASRDPGLLQKTELLETLSDIKDMLIEVDGKQQNLRWVESQMDELDIDVALQRIEPSVARVEQLKGLARGLKSNVVAQDFINFKVEERSTRLAGIIIRELESTHSQQMKTKRNVSWLARLGFEDRAREAYLAARSGIIRKRARQCIFQGDLHLYIWQLSFVYFTIIHNTVQCFQSCFPTPMMSACVKWAKEAVEAFNVILARQLSSTERGGQAWTQCMERAREHAQKLSEVGLDFKNLGTNRGVVGLGRLHDDDDDDGEGEGDGDGDGDGDDDAAREMGMRGAEATRVAENEGMNALSEAQHLTMTVPACCSGDGRLSTSHRGAGATVGIGRGLGNNLEPGAASAKNRACCRYCHGKEFKQHGRCAGAATGRGPALAGCFVRRWARLAGANRRPAAGGCSYGLSEAGYPPSTSAAAPQQQHLQQQQPQHHPTPPPTASTPRAAGQVPPRERQQPGPLGSCSSSLGPLVKPALEPPCFAAPPIATLGVTATSLSLPLIPRRSAPPSASRRHPHRGIMDTNMEDVGRAPADVSPAQNEPASIPTLDGWIESLMSCKQLAEADVQRLCDKAREVLQGESNVQPVKCPVTVCGDIHGQFHDLMELFKIGGPNPDTNYLFMGDYVDRGYYSVETVTLLVALKIRYPQRITILRGNHESRQITQVYGFYDECLRKYGNANVWKYFTDLFDYLPLTALIDNQIFCLHGGLSPSIDTLDNIRALDRIQEVPHEGPMCDLLWSDPDDRCGWGISPRGAGYTFGQDISEAFNHNNGLTLIARAHQLVMEGYNWSQDRNVVTIFSGAPTLSARRAARCRDADRSPQPPTTATGALAIRPMPESRRAHGLETDTRLLPLTSHHVDVQRELEAPAPDGHDTKDRRVGTIGAETRQLCVVLILMPIYGTQPSTMTSLYDPGEGCAGMPWRGLDRGAFFGRFPEA</sequence>
<reference evidence="18 19" key="1">
    <citation type="submission" date="2017-08" db="EMBL/GenBank/DDBJ databases">
        <title>Harnessing the power of phylogenomics to disentangle the directionality and signatures of interkingdom host jumping in the parasitic fungal genus Tolypocladium.</title>
        <authorList>
            <person name="Quandt C.A."/>
            <person name="Patterson W."/>
            <person name="Spatafora J.W."/>
        </authorList>
    </citation>
    <scope>NUCLEOTIDE SEQUENCE [LARGE SCALE GENOMIC DNA]</scope>
    <source>
        <strain evidence="18 19">CBS 113982</strain>
    </source>
</reference>
<comment type="similarity">
    <text evidence="2">Belongs to the EXO84 family.</text>
</comment>
<feature type="region of interest" description="Disordered" evidence="16">
    <location>
        <begin position="105"/>
        <end position="137"/>
    </location>
</feature>
<dbReference type="Gene3D" id="1.20.58.1220">
    <property type="entry name" value="Exo84p, C-terminal helical domain"/>
    <property type="match status" value="1"/>
</dbReference>
<dbReference type="InterPro" id="IPR006186">
    <property type="entry name" value="Ser/Thr-sp_prot-phosphatase"/>
</dbReference>
<evidence type="ECO:0000256" key="10">
    <source>
        <dbReference type="ARBA" id="ARBA00023329"/>
    </source>
</evidence>
<dbReference type="GO" id="GO:0030133">
    <property type="term" value="C:transport vesicle"/>
    <property type="evidence" value="ECO:0007669"/>
    <property type="project" value="UniProtKB-SubCell"/>
</dbReference>
<evidence type="ECO:0000256" key="7">
    <source>
        <dbReference type="ARBA" id="ARBA00022927"/>
    </source>
</evidence>
<dbReference type="InterPro" id="IPR016159">
    <property type="entry name" value="Cullin_repeat-like_dom_sf"/>
</dbReference>
<feature type="region of interest" description="Disordered" evidence="16">
    <location>
        <begin position="1"/>
        <end position="86"/>
    </location>
</feature>
<feature type="compositionally biased region" description="Acidic residues" evidence="16">
    <location>
        <begin position="687"/>
        <end position="706"/>
    </location>
</feature>
<dbReference type="OrthoDB" id="642193at2759"/>
<keyword evidence="4" id="KW-0268">Exocytosis</keyword>
<dbReference type="Gene3D" id="1.20.58.1210">
    <property type="entry name" value="Exo84p, N-terminal helical domain"/>
    <property type="match status" value="1"/>
</dbReference>
<evidence type="ECO:0000256" key="1">
    <source>
        <dbReference type="ARBA" id="ARBA00004398"/>
    </source>
</evidence>
<dbReference type="InterPro" id="IPR042560">
    <property type="entry name" value="Exo84_C_2"/>
</dbReference>
<dbReference type="InterPro" id="IPR011993">
    <property type="entry name" value="PH-like_dom_sf"/>
</dbReference>
<dbReference type="Pfam" id="PF08700">
    <property type="entry name" value="VPS51_Exo84_N"/>
    <property type="match status" value="1"/>
</dbReference>